<gene>
    <name evidence="3" type="ORF">LS80_001440</name>
    <name evidence="2" type="ORF">NHP164001_03890</name>
</gene>
<dbReference type="Proteomes" id="UP000029861">
    <property type="component" value="Unassembled WGS sequence"/>
</dbReference>
<sequence length="369" mass="42816">MNIANLAQPKHILYILFYIVCLVFSACAKKEIASKQDIKTQIKSQHPSIPFALNKTDSNKWYKEQFLPILKKSSSKKGAEEYERFAKLYFADLSQIQDYDKHVPQDKLLQSVSFTLFAQDVFREFLFLQEMGLIVAPWEAFASDIEFGNHIISASFVAKVADEIGQFENESYENLNNIVLAHSLLRLTEKYAYVTQTSKKTRDITEIAQYVLPDSLYSFLFYRIVYAKYMEKFQSNFILHAMSRQFPSATLQASNKILYVQPQHNNIKTMQKYFSFTSFEPTNPLAIMQCRSGSMYYPAQKACIQATFISWLTYLQSSLRRHNSPYVLPIFTDSKLCLLLTQNNIVVYPYNEGTFCKNLVATWQTHQAR</sequence>
<keyword evidence="1" id="KW-0812">Transmembrane</keyword>
<keyword evidence="5" id="KW-1185">Reference proteome</keyword>
<dbReference type="RefSeq" id="WP_034316943.1">
    <property type="nucleotide sequence ID" value="NZ_BAAFHN010000005.1"/>
</dbReference>
<reference evidence="3 4" key="1">
    <citation type="journal article" date="2014" name="Genome Announc.">
        <title>Draft genome sequences of eight enterohepatic helicobacter species isolated from both laboratory and wild rodents.</title>
        <authorList>
            <person name="Sheh A."/>
            <person name="Shen Z."/>
            <person name="Fox J.G."/>
        </authorList>
    </citation>
    <scope>NUCLEOTIDE SEQUENCE [LARGE SCALE GENOMIC DNA]</scope>
    <source>
        <strain evidence="3 4">ATCC 49310</strain>
    </source>
</reference>
<evidence type="ECO:0000313" key="4">
    <source>
        <dbReference type="Proteomes" id="UP000029861"/>
    </source>
</evidence>
<accession>A0A4U8TH77</accession>
<keyword evidence="1" id="KW-1133">Transmembrane helix</keyword>
<evidence type="ECO:0000313" key="5">
    <source>
        <dbReference type="Proteomes" id="UP001562457"/>
    </source>
</evidence>
<comment type="caution">
    <text evidence="3">The sequence shown here is derived from an EMBL/GenBank/DDBJ whole genome shotgun (WGS) entry which is preliminary data.</text>
</comment>
<evidence type="ECO:0000313" key="2">
    <source>
        <dbReference type="EMBL" id="GAB0172376.1"/>
    </source>
</evidence>
<proteinExistence type="predicted"/>
<dbReference type="STRING" id="50960.LS81_00395"/>
<dbReference type="AlphaFoldDB" id="A0A4U8TH77"/>
<reference evidence="3" key="2">
    <citation type="submission" date="2018-04" db="EMBL/GenBank/DDBJ databases">
        <authorList>
            <person name="Sheh A."/>
            <person name="Shen Z."/>
            <person name="Mannion A.J."/>
            <person name="Fox J.G."/>
        </authorList>
    </citation>
    <scope>NUCLEOTIDE SEQUENCE</scope>
    <source>
        <strain evidence="3">ATCC 49310</strain>
    </source>
</reference>
<reference evidence="2 5" key="3">
    <citation type="submission" date="2024-06" db="EMBL/GenBank/DDBJ databases">
        <title>Draft genome sequence of Helicobacter trogontum NHP16-4001.</title>
        <authorList>
            <person name="Rimbara E."/>
            <person name="Suzuki M."/>
        </authorList>
    </citation>
    <scope>NUCLEOTIDE SEQUENCE [LARGE SCALE GENOMIC DNA]</scope>
    <source>
        <strain evidence="2 5">NHP16-4001</strain>
    </source>
</reference>
<feature type="transmembrane region" description="Helical" evidence="1">
    <location>
        <begin position="12"/>
        <end position="28"/>
    </location>
</feature>
<name>A0A4U8TH77_9HELI</name>
<dbReference type="EMBL" id="BAAFHN010000005">
    <property type="protein sequence ID" value="GAB0172376.1"/>
    <property type="molecule type" value="Genomic_DNA"/>
</dbReference>
<keyword evidence="1" id="KW-0472">Membrane</keyword>
<evidence type="ECO:0000313" key="3">
    <source>
        <dbReference type="EMBL" id="TLD99335.1"/>
    </source>
</evidence>
<evidence type="ECO:0000256" key="1">
    <source>
        <dbReference type="SAM" id="Phobius"/>
    </source>
</evidence>
<organism evidence="3 4">
    <name type="scientific">Helicobacter trogontum</name>
    <dbReference type="NCBI Taxonomy" id="50960"/>
    <lineage>
        <taxon>Bacteria</taxon>
        <taxon>Pseudomonadati</taxon>
        <taxon>Campylobacterota</taxon>
        <taxon>Epsilonproteobacteria</taxon>
        <taxon>Campylobacterales</taxon>
        <taxon>Helicobacteraceae</taxon>
        <taxon>Helicobacter</taxon>
    </lineage>
</organism>
<protein>
    <submittedName>
        <fullName evidence="3">Uncharacterized protein</fullName>
    </submittedName>
</protein>
<dbReference type="Proteomes" id="UP001562457">
    <property type="component" value="Unassembled WGS sequence"/>
</dbReference>
<dbReference type="EMBL" id="JRPK02000003">
    <property type="protein sequence ID" value="TLD99335.1"/>
    <property type="molecule type" value="Genomic_DNA"/>
</dbReference>